<gene>
    <name evidence="6" type="ORF">DQG23_12050</name>
</gene>
<dbReference type="PANTHER" id="PTHR10003">
    <property type="entry name" value="SUPEROXIDE DISMUTASE CU-ZN -RELATED"/>
    <property type="match status" value="1"/>
</dbReference>
<comment type="catalytic activity">
    <reaction evidence="3">
        <text>2 superoxide + 2 H(+) = H2O2 + O2</text>
        <dbReference type="Rhea" id="RHEA:20696"/>
        <dbReference type="ChEBI" id="CHEBI:15378"/>
        <dbReference type="ChEBI" id="CHEBI:15379"/>
        <dbReference type="ChEBI" id="CHEBI:16240"/>
        <dbReference type="ChEBI" id="CHEBI:18421"/>
        <dbReference type="EC" id="1.15.1.1"/>
    </reaction>
</comment>
<dbReference type="InterPro" id="IPR018152">
    <property type="entry name" value="SOD_Cu/Zn_BS"/>
</dbReference>
<dbReference type="OrthoDB" id="9792957at2"/>
<dbReference type="RefSeq" id="WP_113031083.1">
    <property type="nucleotide sequence ID" value="NZ_QMFB01000005.1"/>
</dbReference>
<proteinExistence type="inferred from homology"/>
<feature type="chain" id="PRO_5038750582" description="Superoxide dismutase [Cu-Zn]" evidence="4">
    <location>
        <begin position="20"/>
        <end position="183"/>
    </location>
</feature>
<dbReference type="AlphaFoldDB" id="A0A329MNA8"/>
<evidence type="ECO:0000256" key="4">
    <source>
        <dbReference type="SAM" id="SignalP"/>
    </source>
</evidence>
<dbReference type="EMBL" id="QMFB01000005">
    <property type="protein sequence ID" value="RAV21379.1"/>
    <property type="molecule type" value="Genomic_DNA"/>
</dbReference>
<evidence type="ECO:0000256" key="3">
    <source>
        <dbReference type="RuleBase" id="RU000393"/>
    </source>
</evidence>
<dbReference type="Gene3D" id="2.60.40.200">
    <property type="entry name" value="Superoxide dismutase, copper/zinc binding domain"/>
    <property type="match status" value="1"/>
</dbReference>
<dbReference type="InterPro" id="IPR001424">
    <property type="entry name" value="SOD_Cu_Zn_dom"/>
</dbReference>
<dbReference type="GO" id="GO:0004784">
    <property type="term" value="F:superoxide dismutase activity"/>
    <property type="evidence" value="ECO:0007669"/>
    <property type="project" value="UniProtKB-EC"/>
</dbReference>
<keyword evidence="4" id="KW-0732">Signal</keyword>
<comment type="caution">
    <text evidence="6">The sequence shown here is derived from an EMBL/GenBank/DDBJ whole genome shotgun (WGS) entry which is preliminary data.</text>
</comment>
<evidence type="ECO:0000313" key="7">
    <source>
        <dbReference type="Proteomes" id="UP000250369"/>
    </source>
</evidence>
<keyword evidence="7" id="KW-1185">Reference proteome</keyword>
<keyword evidence="3" id="KW-0186">Copper</keyword>
<protein>
    <recommendedName>
        <fullName evidence="3">Superoxide dismutase [Cu-Zn]</fullName>
        <ecNumber evidence="3">1.15.1.1</ecNumber>
    </recommendedName>
</protein>
<organism evidence="6 7">
    <name type="scientific">Paenibacillus contaminans</name>
    <dbReference type="NCBI Taxonomy" id="450362"/>
    <lineage>
        <taxon>Bacteria</taxon>
        <taxon>Bacillati</taxon>
        <taxon>Bacillota</taxon>
        <taxon>Bacilli</taxon>
        <taxon>Bacillales</taxon>
        <taxon>Paenibacillaceae</taxon>
        <taxon>Paenibacillus</taxon>
    </lineage>
</organism>
<feature type="domain" description="Superoxide dismutase copper/zinc binding" evidence="5">
    <location>
        <begin position="51"/>
        <end position="182"/>
    </location>
</feature>
<dbReference type="Pfam" id="PF00080">
    <property type="entry name" value="Sod_Cu"/>
    <property type="match status" value="1"/>
</dbReference>
<comment type="cofactor">
    <cofactor evidence="3">
        <name>Cu cation</name>
        <dbReference type="ChEBI" id="CHEBI:23378"/>
    </cofactor>
    <text evidence="3">Binds 1 copper ion per subunit.</text>
</comment>
<evidence type="ECO:0000313" key="6">
    <source>
        <dbReference type="EMBL" id="RAV21379.1"/>
    </source>
</evidence>
<comment type="cofactor">
    <cofactor evidence="3">
        <name>Zn(2+)</name>
        <dbReference type="ChEBI" id="CHEBI:29105"/>
    </cofactor>
    <text evidence="3">Binds 1 zinc ion per subunit.</text>
</comment>
<dbReference type="PROSITE" id="PS00332">
    <property type="entry name" value="SOD_CU_ZN_2"/>
    <property type="match status" value="1"/>
</dbReference>
<evidence type="ECO:0000256" key="2">
    <source>
        <dbReference type="ARBA" id="ARBA00024900"/>
    </source>
</evidence>
<accession>A0A329MNA8</accession>
<evidence type="ECO:0000259" key="5">
    <source>
        <dbReference type="Pfam" id="PF00080"/>
    </source>
</evidence>
<keyword evidence="3" id="KW-0560">Oxidoreductase</keyword>
<keyword evidence="3" id="KW-0862">Zinc</keyword>
<reference evidence="6 7" key="1">
    <citation type="journal article" date="2009" name="Int. J. Syst. Evol. Microbiol.">
        <title>Paenibacillus contaminans sp. nov., isolated from a contaminated laboratory plate.</title>
        <authorList>
            <person name="Chou J.H."/>
            <person name="Lee J.H."/>
            <person name="Lin M.C."/>
            <person name="Chang P.S."/>
            <person name="Arun A.B."/>
            <person name="Young C.C."/>
            <person name="Chen W.M."/>
        </authorList>
    </citation>
    <scope>NUCLEOTIDE SEQUENCE [LARGE SCALE GENOMIC DNA]</scope>
    <source>
        <strain evidence="6 7">CKOBP-6</strain>
    </source>
</reference>
<dbReference type="PROSITE" id="PS51257">
    <property type="entry name" value="PROKAR_LIPOPROTEIN"/>
    <property type="match status" value="1"/>
</dbReference>
<evidence type="ECO:0000256" key="1">
    <source>
        <dbReference type="ARBA" id="ARBA00010457"/>
    </source>
</evidence>
<comment type="function">
    <text evidence="2">Destroys radicals which are normally produced within the cells and which are toxic to biological systems. May play a role in favoring mycobacterial survival in phagocytes.</text>
</comment>
<comment type="similarity">
    <text evidence="1 3">Belongs to the Cu-Zn superoxide dismutase family.</text>
</comment>
<dbReference type="GO" id="GO:0005507">
    <property type="term" value="F:copper ion binding"/>
    <property type="evidence" value="ECO:0007669"/>
    <property type="project" value="InterPro"/>
</dbReference>
<dbReference type="Proteomes" id="UP000250369">
    <property type="component" value="Unassembled WGS sequence"/>
</dbReference>
<dbReference type="CDD" id="cd00305">
    <property type="entry name" value="Cu-Zn_Superoxide_Dismutase"/>
    <property type="match status" value="1"/>
</dbReference>
<name>A0A329MNA8_9BACL</name>
<dbReference type="InterPro" id="IPR036423">
    <property type="entry name" value="SOD-like_Cu/Zn_dom_sf"/>
</dbReference>
<keyword evidence="3" id="KW-0479">Metal-binding</keyword>
<sequence length="183" mass="18683">MNRANLAAGLLLLAGTVLSGCGAAKETAGRMDSGGGAVNVSLINAKGEPIGKALITEKTDGVHIVIEASKLSPGKHGFHIHENGKCDPAEFTTAGAHLNPEGKKHGFENPKGPHAGDMLNLEAGPDGIAKGEFVDKHVTLAKGKPNSLLKDGGTSLVIHQDPDDYKTDPAGNSGARIACGVIQ</sequence>
<feature type="signal peptide" evidence="4">
    <location>
        <begin position="1"/>
        <end position="19"/>
    </location>
</feature>
<dbReference type="SUPFAM" id="SSF49329">
    <property type="entry name" value="Cu,Zn superoxide dismutase-like"/>
    <property type="match status" value="1"/>
</dbReference>
<dbReference type="EC" id="1.15.1.1" evidence="3"/>
<dbReference type="InterPro" id="IPR024134">
    <property type="entry name" value="SOD_Cu/Zn_/chaperone"/>
</dbReference>